<dbReference type="AlphaFoldDB" id="A0A8J2WXG4"/>
<accession>A0A8J2WXG4</accession>
<sequence length="609" mass="67550">PATSAERQPIFQADRPPADARAQRRSGSAIRSPKHNNKLVSSSSSSSSDSESSDDEEVPALPEAALVPYEDAAPAPAPRYAPGLPPSRASLNSLLRQSLDHRTEARVKFEAAKDALRSLAKSQRDGTIYTAQDPRMAISAEYDMRSGLEPWGQVRRRPTVKPKTGPLTLIFEFYARMQEPGAQLGKDRTMTMIKDCNERLSFFEVVCFARDFDIVPKLITKATLAYLHKVSSALPNRSETSQREGQDVRDAGFDLEEFNMLLVRIALVAFAERSVGDPEMAVRCIIRWMHLDDPPKVRHVVHTRGRQTQRRINFRSKGEVDNTAAKRALRDKKDEMLLRLKALSPKHKVDYTRSQVQRVKDFDYKVDDLTRVNNLLQVSQQILLASFKKDTAKLLDPYVASKPVHHWCPFDDCGIDCGRVLSNITYATRIHVCNRSDETLTVCGLDISGDATDALSARFDPRPFAPGMTRFVELNVRPSNTMGEFSSMVELKIGRDKAPSKNVNALGSHGDTYVAVPVFYRVGGPGHAPRRRPASAGAIRTTLRVRRSFKAVVLDLPDRVAGAIKPRIKATDSQSSRSASPSGSSSSSSDEDDEPRPAGGQVLLKDQIF</sequence>
<evidence type="ECO:0000313" key="2">
    <source>
        <dbReference type="EMBL" id="CAH0369760.1"/>
    </source>
</evidence>
<name>A0A8J2WXG4_9STRA</name>
<dbReference type="EMBL" id="CAKKNE010000002">
    <property type="protein sequence ID" value="CAH0369760.1"/>
    <property type="molecule type" value="Genomic_DNA"/>
</dbReference>
<gene>
    <name evidence="2" type="ORF">PECAL_2P28970</name>
</gene>
<reference evidence="2" key="1">
    <citation type="submission" date="2021-11" db="EMBL/GenBank/DDBJ databases">
        <authorList>
            <consortium name="Genoscope - CEA"/>
            <person name="William W."/>
        </authorList>
    </citation>
    <scope>NUCLEOTIDE SEQUENCE</scope>
</reference>
<dbReference type="OrthoDB" id="204537at2759"/>
<feature type="non-terminal residue" evidence="2">
    <location>
        <position position="1"/>
    </location>
</feature>
<organism evidence="2 3">
    <name type="scientific">Pelagomonas calceolata</name>
    <dbReference type="NCBI Taxonomy" id="35677"/>
    <lineage>
        <taxon>Eukaryota</taxon>
        <taxon>Sar</taxon>
        <taxon>Stramenopiles</taxon>
        <taxon>Ochrophyta</taxon>
        <taxon>Pelagophyceae</taxon>
        <taxon>Pelagomonadales</taxon>
        <taxon>Pelagomonadaceae</taxon>
        <taxon>Pelagomonas</taxon>
    </lineage>
</organism>
<feature type="compositionally biased region" description="Low complexity" evidence="1">
    <location>
        <begin position="41"/>
        <end position="50"/>
    </location>
</feature>
<feature type="region of interest" description="Disordered" evidence="1">
    <location>
        <begin position="565"/>
        <end position="609"/>
    </location>
</feature>
<evidence type="ECO:0000313" key="3">
    <source>
        <dbReference type="Proteomes" id="UP000789595"/>
    </source>
</evidence>
<keyword evidence="3" id="KW-1185">Reference proteome</keyword>
<comment type="caution">
    <text evidence="2">The sequence shown here is derived from an EMBL/GenBank/DDBJ whole genome shotgun (WGS) entry which is preliminary data.</text>
</comment>
<dbReference type="Proteomes" id="UP000789595">
    <property type="component" value="Unassembled WGS sequence"/>
</dbReference>
<feature type="compositionally biased region" description="Low complexity" evidence="1">
    <location>
        <begin position="573"/>
        <end position="588"/>
    </location>
</feature>
<proteinExistence type="predicted"/>
<protein>
    <submittedName>
        <fullName evidence="2">Uncharacterized protein</fullName>
    </submittedName>
</protein>
<evidence type="ECO:0000256" key="1">
    <source>
        <dbReference type="SAM" id="MobiDB-lite"/>
    </source>
</evidence>
<feature type="region of interest" description="Disordered" evidence="1">
    <location>
        <begin position="1"/>
        <end position="65"/>
    </location>
</feature>